<feature type="transmembrane region" description="Helical" evidence="1">
    <location>
        <begin position="37"/>
        <end position="57"/>
    </location>
</feature>
<proteinExistence type="predicted"/>
<feature type="transmembrane region" description="Helical" evidence="1">
    <location>
        <begin position="12"/>
        <end position="31"/>
    </location>
</feature>
<dbReference type="Proteomes" id="UP000839644">
    <property type="component" value="Unassembled WGS sequence"/>
</dbReference>
<sequence length="95" mass="11329">MKRDGFWRYATPPVNLWGIPLPFTMIYLFIFPFPSKTTFWICTGILLFFIILDRSGWSLRTICIRLFSTLRGKVASGRPWWYRHFIESPHDRTGL</sequence>
<dbReference type="EMBL" id="AAGTQF010000046">
    <property type="protein sequence ID" value="EBR8573192.1"/>
    <property type="molecule type" value="Genomic_DNA"/>
</dbReference>
<evidence type="ECO:0000313" key="2">
    <source>
        <dbReference type="EMBL" id="EAB8477998.1"/>
    </source>
</evidence>
<dbReference type="AlphaFoldDB" id="A0A3Y9C251"/>
<evidence type="ECO:0000313" key="3">
    <source>
        <dbReference type="EMBL" id="EBR8573192.1"/>
    </source>
</evidence>
<protein>
    <submittedName>
        <fullName evidence="2">Conjugal transfer protein</fullName>
    </submittedName>
</protein>
<keyword evidence="1" id="KW-0812">Transmembrane</keyword>
<dbReference type="Proteomes" id="UP000839708">
    <property type="component" value="Unassembled WGS sequence"/>
</dbReference>
<dbReference type="EMBL" id="AAAFYZ010000048">
    <property type="protein sequence ID" value="EAB8477998.1"/>
    <property type="molecule type" value="Genomic_DNA"/>
</dbReference>
<keyword evidence="1" id="KW-0472">Membrane</keyword>
<comment type="caution">
    <text evidence="2">The sequence shown here is derived from an EMBL/GenBank/DDBJ whole genome shotgun (WGS) entry which is preliminary data.</text>
</comment>
<evidence type="ECO:0000256" key="1">
    <source>
        <dbReference type="SAM" id="Phobius"/>
    </source>
</evidence>
<organism evidence="2">
    <name type="scientific">Salmonella enterica subsp. enterica serovar Java</name>
    <dbReference type="NCBI Taxonomy" id="224729"/>
    <lineage>
        <taxon>Bacteria</taxon>
        <taxon>Pseudomonadati</taxon>
        <taxon>Pseudomonadota</taxon>
        <taxon>Gammaproteobacteria</taxon>
        <taxon>Enterobacterales</taxon>
        <taxon>Enterobacteriaceae</taxon>
        <taxon>Salmonella</taxon>
    </lineage>
</organism>
<name>A0A3Y9C251_SALEB</name>
<gene>
    <name evidence="2" type="ORF">AU894_17535</name>
    <name evidence="3" type="ORF">DOV67_16735</name>
</gene>
<reference evidence="2" key="1">
    <citation type="submission" date="2018-08" db="EMBL/GenBank/DDBJ databases">
        <authorList>
            <person name="Ashton P.M."/>
            <person name="Dallman T."/>
            <person name="Nair S."/>
            <person name="De Pinna E."/>
            <person name="Peters T."/>
            <person name="Grant K."/>
        </authorList>
    </citation>
    <scope>NUCLEOTIDE SEQUENCE [LARGE SCALE GENOMIC DNA]</scope>
    <source>
        <strain evidence="2">43913</strain>
        <strain evidence="3">498895</strain>
    </source>
</reference>
<accession>A0A3Y9C251</accession>
<keyword evidence="1" id="KW-1133">Transmembrane helix</keyword>